<evidence type="ECO:0000256" key="3">
    <source>
        <dbReference type="ARBA" id="ARBA00012438"/>
    </source>
</evidence>
<dbReference type="PROSITE" id="PS50894">
    <property type="entry name" value="HPT"/>
    <property type="match status" value="1"/>
</dbReference>
<keyword evidence="5" id="KW-0808">Transferase</keyword>
<dbReference type="SMART" id="SM00091">
    <property type="entry name" value="PAS"/>
    <property type="match status" value="1"/>
</dbReference>
<dbReference type="InterPro" id="IPR011006">
    <property type="entry name" value="CheY-like_superfamily"/>
</dbReference>
<dbReference type="SUPFAM" id="SSF47384">
    <property type="entry name" value="Homodimeric domain of signal transducing histidine kinase"/>
    <property type="match status" value="1"/>
</dbReference>
<dbReference type="InterPro" id="IPR036890">
    <property type="entry name" value="HATPase_C_sf"/>
</dbReference>
<dbReference type="CDD" id="cd16922">
    <property type="entry name" value="HATPase_EvgS-ArcB-TorS-like"/>
    <property type="match status" value="1"/>
</dbReference>
<comment type="subunit">
    <text evidence="10">At low DSF concentrations, interacts with RpfF.</text>
</comment>
<sequence length="932" mass="104062">MNMTRIRRLRTRINLAIALTFMVIAVFSSIALCFYETQRRADYVMRMAISLEDLLHKHNEHLSNEVFSGLGRSARATLFQISERQDVLSVFAFDLDGRPFAGTIGSMPPALTARETTSLLKGPDYSVSKENGLLKLVYTKVLEAHGLQVGFCRIEYSLGSLQRETKIIVFIFAVALASLFCVMCGLLNLMLSRMVIRPLRTLEDTMGRIGENLGVDNPVEVLGQLNNAFKAGDLEYLLKSRDETGSLARAFRRMLVHLRQACTDLSIAEEKYRGIFENATEGIFQVTLDGRIQTVNPAVMNIFGFSSREELIKTAERFGSGCFAKPKAWDSFLSKLKANGRVRDFHIKLRKRNGDTVWVRINAHYLISSDGPLIEGVIQDITERIDKEKVQRELEIAEAATRAKSAFLASMSHEIRTPMNIVLGLTHLALKTELTDQQMDYLGKIRTAAGNLLGIINDILDFSKIESGHLDFEEIPFDLRSVLQDTMDLHADKSEEKGIDFKLFCPSSIPVYLKGDPLRLGQVLTNLAGNALKFTKRGHVHVTVACEEDDGRKVLLRFMVKDTGMGITEEQAVNLFSPFVQADTGITRQFGGSGLGLSISKHLVEKMGGEIGVNSTPGQGSEFFFTARFEKFDGPVDSLFENIPSQIKLDTGSECMDGLHGYVLVAEDNPVNQQIAREVLESFGLTADIVENGHDAVDKVREKQFDLVFMDIQMPGMNGYEASRTIRAMEKEDTVCGVSGRALPIIAMTANAMVGDREKCMEAGMDDHISKPIDFDELYRILVRWLPQNQEAGNIGIFKKRKTGDLSLDNGSSADLLPKQVPGFDMTTGLSRVLDDKALYHSFLKYFYDEYQNSLKYIDKAFVEGDLEKLSALLHDIKGVAGNLGGDELFSSIRDLENMLRSAPEHGDKDLKQAMLDFRKIFQQTMDALEKI</sequence>
<dbReference type="SUPFAM" id="SSF55874">
    <property type="entry name" value="ATPase domain of HSP90 chaperone/DNA topoisomerase II/histidine kinase"/>
    <property type="match status" value="1"/>
</dbReference>
<dbReference type="InterPro" id="IPR003661">
    <property type="entry name" value="HisK_dim/P_dom"/>
</dbReference>
<evidence type="ECO:0000313" key="21">
    <source>
        <dbReference type="EMBL" id="TYT73816.1"/>
    </source>
</evidence>
<accession>A0A5S5MDJ7</accession>
<dbReference type="CDD" id="cd00082">
    <property type="entry name" value="HisKA"/>
    <property type="match status" value="1"/>
</dbReference>
<evidence type="ECO:0000259" key="15">
    <source>
        <dbReference type="PROSITE" id="PS50109"/>
    </source>
</evidence>
<dbReference type="PRINTS" id="PR00344">
    <property type="entry name" value="BCTRLSENSOR"/>
</dbReference>
<dbReference type="SUPFAM" id="SSF47226">
    <property type="entry name" value="Histidine-containing phosphotransfer domain, HPT domain"/>
    <property type="match status" value="1"/>
</dbReference>
<dbReference type="OrthoDB" id="5468627at2"/>
<name>A0A5S5MDJ7_9BACT</name>
<dbReference type="CDD" id="cd17546">
    <property type="entry name" value="REC_hyHK_CKI1_RcsC-like"/>
    <property type="match status" value="1"/>
</dbReference>
<feature type="domain" description="PAS" evidence="17">
    <location>
        <begin position="268"/>
        <end position="309"/>
    </location>
</feature>
<dbReference type="GO" id="GO:0005524">
    <property type="term" value="F:ATP binding"/>
    <property type="evidence" value="ECO:0007669"/>
    <property type="project" value="UniProtKB-KW"/>
</dbReference>
<keyword evidence="7" id="KW-0418">Kinase</keyword>
<dbReference type="CDD" id="cd00130">
    <property type="entry name" value="PAS"/>
    <property type="match status" value="1"/>
</dbReference>
<feature type="domain" description="Histidine kinase" evidence="15">
    <location>
        <begin position="410"/>
        <end position="631"/>
    </location>
</feature>
<dbReference type="Gene3D" id="1.10.287.130">
    <property type="match status" value="1"/>
</dbReference>
<dbReference type="InterPro" id="IPR000014">
    <property type="entry name" value="PAS"/>
</dbReference>
<dbReference type="PANTHER" id="PTHR45339:SF5">
    <property type="entry name" value="HISTIDINE KINASE"/>
    <property type="match status" value="1"/>
</dbReference>
<dbReference type="InterPro" id="IPR008207">
    <property type="entry name" value="Sig_transdc_His_kin_Hpt_dom"/>
</dbReference>
<keyword evidence="8" id="KW-0067">ATP-binding</keyword>
<feature type="modified residue" description="4-aspartylphosphate" evidence="13">
    <location>
        <position position="711"/>
    </location>
</feature>
<dbReference type="Gene3D" id="3.30.565.10">
    <property type="entry name" value="Histidine kinase-like ATPase, C-terminal domain"/>
    <property type="match status" value="1"/>
</dbReference>
<comment type="subcellular location">
    <subcellularLocation>
        <location evidence="2">Membrane</location>
    </subcellularLocation>
</comment>
<evidence type="ECO:0000256" key="12">
    <source>
        <dbReference type="PROSITE-ProRule" id="PRU00110"/>
    </source>
</evidence>
<keyword evidence="22" id="KW-1185">Reference proteome</keyword>
<dbReference type="Pfam" id="PF01627">
    <property type="entry name" value="Hpt"/>
    <property type="match status" value="1"/>
</dbReference>
<evidence type="ECO:0000256" key="10">
    <source>
        <dbReference type="ARBA" id="ARBA00064003"/>
    </source>
</evidence>
<dbReference type="SMART" id="SM00304">
    <property type="entry name" value="HAMP"/>
    <property type="match status" value="1"/>
</dbReference>
<dbReference type="InterPro" id="IPR003594">
    <property type="entry name" value="HATPase_dom"/>
</dbReference>
<dbReference type="Gene3D" id="3.30.450.20">
    <property type="entry name" value="PAS domain"/>
    <property type="match status" value="1"/>
</dbReference>
<dbReference type="Pfam" id="PF00512">
    <property type="entry name" value="HisKA"/>
    <property type="match status" value="1"/>
</dbReference>
<dbReference type="InterPro" id="IPR001789">
    <property type="entry name" value="Sig_transdc_resp-reg_receiver"/>
</dbReference>
<dbReference type="InterPro" id="IPR036641">
    <property type="entry name" value="HPT_dom_sf"/>
</dbReference>
<dbReference type="Proteomes" id="UP000321899">
    <property type="component" value="Unassembled WGS sequence"/>
</dbReference>
<evidence type="ECO:0000256" key="2">
    <source>
        <dbReference type="ARBA" id="ARBA00004370"/>
    </source>
</evidence>
<dbReference type="InterPro" id="IPR003660">
    <property type="entry name" value="HAMP_dom"/>
</dbReference>
<dbReference type="InterPro" id="IPR036097">
    <property type="entry name" value="HisK_dim/P_sf"/>
</dbReference>
<dbReference type="PROSITE" id="PS50885">
    <property type="entry name" value="HAMP"/>
    <property type="match status" value="1"/>
</dbReference>
<evidence type="ECO:0000259" key="18">
    <source>
        <dbReference type="PROSITE" id="PS50113"/>
    </source>
</evidence>
<evidence type="ECO:0000256" key="9">
    <source>
        <dbReference type="ARBA" id="ARBA00023012"/>
    </source>
</evidence>
<evidence type="ECO:0000256" key="5">
    <source>
        <dbReference type="ARBA" id="ARBA00022679"/>
    </source>
</evidence>
<feature type="domain" description="PAC" evidence="18">
    <location>
        <begin position="343"/>
        <end position="393"/>
    </location>
</feature>
<evidence type="ECO:0000313" key="22">
    <source>
        <dbReference type="Proteomes" id="UP000321899"/>
    </source>
</evidence>
<evidence type="ECO:0000256" key="13">
    <source>
        <dbReference type="PROSITE-ProRule" id="PRU00169"/>
    </source>
</evidence>
<dbReference type="GO" id="GO:0005886">
    <property type="term" value="C:plasma membrane"/>
    <property type="evidence" value="ECO:0007669"/>
    <property type="project" value="UniProtKB-SubCell"/>
</dbReference>
<feature type="domain" description="Response regulatory" evidence="16">
    <location>
        <begin position="662"/>
        <end position="786"/>
    </location>
</feature>
<dbReference type="PANTHER" id="PTHR45339">
    <property type="entry name" value="HYBRID SIGNAL TRANSDUCTION HISTIDINE KINASE J"/>
    <property type="match status" value="1"/>
</dbReference>
<dbReference type="SUPFAM" id="SSF55785">
    <property type="entry name" value="PYP-like sensor domain (PAS domain)"/>
    <property type="match status" value="1"/>
</dbReference>
<dbReference type="FunFam" id="1.10.287.130:FF:000002">
    <property type="entry name" value="Two-component osmosensing histidine kinase"/>
    <property type="match status" value="1"/>
</dbReference>
<dbReference type="SMART" id="SM00448">
    <property type="entry name" value="REC"/>
    <property type="match status" value="1"/>
</dbReference>
<dbReference type="Pfam" id="PF02518">
    <property type="entry name" value="HATPase_c"/>
    <property type="match status" value="1"/>
</dbReference>
<dbReference type="EC" id="2.7.13.3" evidence="3"/>
<evidence type="ECO:0000259" key="16">
    <source>
        <dbReference type="PROSITE" id="PS50110"/>
    </source>
</evidence>
<dbReference type="Gene3D" id="3.40.50.2300">
    <property type="match status" value="1"/>
</dbReference>
<feature type="domain" description="HAMP" evidence="19">
    <location>
        <begin position="193"/>
        <end position="263"/>
    </location>
</feature>
<feature type="transmembrane region" description="Helical" evidence="14">
    <location>
        <begin position="167"/>
        <end position="191"/>
    </location>
</feature>
<dbReference type="Pfam" id="PF00672">
    <property type="entry name" value="HAMP"/>
    <property type="match status" value="1"/>
</dbReference>
<feature type="domain" description="HPt" evidence="20">
    <location>
        <begin position="836"/>
        <end position="932"/>
    </location>
</feature>
<evidence type="ECO:0000256" key="1">
    <source>
        <dbReference type="ARBA" id="ARBA00000085"/>
    </source>
</evidence>
<protein>
    <recommendedName>
        <fullName evidence="11">Sensory/regulatory protein RpfC</fullName>
        <ecNumber evidence="3">2.7.13.3</ecNumber>
    </recommendedName>
</protein>
<dbReference type="SMART" id="SM00387">
    <property type="entry name" value="HATPase_c"/>
    <property type="match status" value="1"/>
</dbReference>
<evidence type="ECO:0000259" key="17">
    <source>
        <dbReference type="PROSITE" id="PS50112"/>
    </source>
</evidence>
<keyword evidence="14" id="KW-0472">Membrane</keyword>
<dbReference type="PROSITE" id="PS50109">
    <property type="entry name" value="HIS_KIN"/>
    <property type="match status" value="1"/>
</dbReference>
<feature type="modified residue" description="Phosphohistidine" evidence="12">
    <location>
        <position position="875"/>
    </location>
</feature>
<dbReference type="CDD" id="cd06225">
    <property type="entry name" value="HAMP"/>
    <property type="match status" value="1"/>
</dbReference>
<dbReference type="PROSITE" id="PS50110">
    <property type="entry name" value="RESPONSE_REGULATORY"/>
    <property type="match status" value="1"/>
</dbReference>
<keyword evidence="6" id="KW-0547">Nucleotide-binding</keyword>
<dbReference type="SUPFAM" id="SSF52172">
    <property type="entry name" value="CheY-like"/>
    <property type="match status" value="1"/>
</dbReference>
<evidence type="ECO:0000256" key="11">
    <source>
        <dbReference type="ARBA" id="ARBA00068150"/>
    </source>
</evidence>
<dbReference type="Pfam" id="PF00072">
    <property type="entry name" value="Response_reg"/>
    <property type="match status" value="1"/>
</dbReference>
<dbReference type="InterPro" id="IPR004358">
    <property type="entry name" value="Sig_transdc_His_kin-like_C"/>
</dbReference>
<evidence type="ECO:0000256" key="8">
    <source>
        <dbReference type="ARBA" id="ARBA00022840"/>
    </source>
</evidence>
<evidence type="ECO:0000256" key="7">
    <source>
        <dbReference type="ARBA" id="ARBA00022777"/>
    </source>
</evidence>
<dbReference type="Gene3D" id="6.10.340.10">
    <property type="match status" value="1"/>
</dbReference>
<dbReference type="InterPro" id="IPR035965">
    <property type="entry name" value="PAS-like_dom_sf"/>
</dbReference>
<gene>
    <name evidence="21" type="ORF">FIM25_13300</name>
</gene>
<keyword evidence="4 13" id="KW-0597">Phosphoprotein</keyword>
<dbReference type="Pfam" id="PF13426">
    <property type="entry name" value="PAS_9"/>
    <property type="match status" value="1"/>
</dbReference>
<keyword evidence="9" id="KW-0902">Two-component regulatory system</keyword>
<dbReference type="PROSITE" id="PS50113">
    <property type="entry name" value="PAC"/>
    <property type="match status" value="1"/>
</dbReference>
<keyword evidence="14" id="KW-0812">Transmembrane</keyword>
<evidence type="ECO:0000259" key="19">
    <source>
        <dbReference type="PROSITE" id="PS50885"/>
    </source>
</evidence>
<dbReference type="SMART" id="SM00388">
    <property type="entry name" value="HisKA"/>
    <property type="match status" value="1"/>
</dbReference>
<proteinExistence type="predicted"/>
<evidence type="ECO:0000256" key="4">
    <source>
        <dbReference type="ARBA" id="ARBA00022553"/>
    </source>
</evidence>
<dbReference type="PROSITE" id="PS50112">
    <property type="entry name" value="PAS"/>
    <property type="match status" value="1"/>
</dbReference>
<dbReference type="GO" id="GO:0000155">
    <property type="term" value="F:phosphorelay sensor kinase activity"/>
    <property type="evidence" value="ECO:0007669"/>
    <property type="project" value="InterPro"/>
</dbReference>
<reference evidence="21 22" key="1">
    <citation type="submission" date="2019-06" db="EMBL/GenBank/DDBJ databases">
        <title>Desulfobotulus mexicanus sp. nov., a novel sulfate-reducing bacterium isolated from the sediment of an alkaline crater lake in Mexico.</title>
        <authorList>
            <person name="Hirschler-Rea A."/>
        </authorList>
    </citation>
    <scope>NUCLEOTIDE SEQUENCE [LARGE SCALE GENOMIC DNA]</scope>
    <source>
        <strain evidence="21 22">PAR22N</strain>
    </source>
</reference>
<dbReference type="NCBIfam" id="TIGR00229">
    <property type="entry name" value="sensory_box"/>
    <property type="match status" value="1"/>
</dbReference>
<dbReference type="FunFam" id="3.30.565.10:FF:000010">
    <property type="entry name" value="Sensor histidine kinase RcsC"/>
    <property type="match status" value="1"/>
</dbReference>
<keyword evidence="14" id="KW-1133">Transmembrane helix</keyword>
<dbReference type="InterPro" id="IPR000700">
    <property type="entry name" value="PAS-assoc_C"/>
</dbReference>
<organism evidence="21 22">
    <name type="scientific">Desulfobotulus mexicanus</name>
    <dbReference type="NCBI Taxonomy" id="2586642"/>
    <lineage>
        <taxon>Bacteria</taxon>
        <taxon>Pseudomonadati</taxon>
        <taxon>Thermodesulfobacteriota</taxon>
        <taxon>Desulfobacteria</taxon>
        <taxon>Desulfobacterales</taxon>
        <taxon>Desulfobacteraceae</taxon>
        <taxon>Desulfobotulus</taxon>
    </lineage>
</organism>
<comment type="caution">
    <text evidence="21">The sequence shown here is derived from an EMBL/GenBank/DDBJ whole genome shotgun (WGS) entry which is preliminary data.</text>
</comment>
<dbReference type="InterPro" id="IPR005467">
    <property type="entry name" value="His_kinase_dom"/>
</dbReference>
<evidence type="ECO:0000256" key="6">
    <source>
        <dbReference type="ARBA" id="ARBA00022741"/>
    </source>
</evidence>
<dbReference type="Gene3D" id="1.20.120.160">
    <property type="entry name" value="HPT domain"/>
    <property type="match status" value="1"/>
</dbReference>
<dbReference type="AlphaFoldDB" id="A0A5S5MDJ7"/>
<evidence type="ECO:0000256" key="14">
    <source>
        <dbReference type="SAM" id="Phobius"/>
    </source>
</evidence>
<evidence type="ECO:0000259" key="20">
    <source>
        <dbReference type="PROSITE" id="PS50894"/>
    </source>
</evidence>
<comment type="catalytic activity">
    <reaction evidence="1">
        <text>ATP + protein L-histidine = ADP + protein N-phospho-L-histidine.</text>
        <dbReference type="EC" id="2.7.13.3"/>
    </reaction>
</comment>
<dbReference type="EMBL" id="VDMB01000020">
    <property type="protein sequence ID" value="TYT73816.1"/>
    <property type="molecule type" value="Genomic_DNA"/>
</dbReference>